<protein>
    <recommendedName>
        <fullName evidence="3">Reverse transcriptase zinc-binding domain-containing protein</fullName>
    </recommendedName>
</protein>
<dbReference type="PANTHER" id="PTHR36617:SF5">
    <property type="entry name" value="OS05G0421675 PROTEIN"/>
    <property type="match status" value="1"/>
</dbReference>
<evidence type="ECO:0000313" key="2">
    <source>
        <dbReference type="Proteomes" id="UP001177003"/>
    </source>
</evidence>
<dbReference type="EMBL" id="OX465083">
    <property type="protein sequence ID" value="CAI9292692.1"/>
    <property type="molecule type" value="Genomic_DNA"/>
</dbReference>
<keyword evidence="2" id="KW-1185">Reference proteome</keyword>
<dbReference type="AlphaFoldDB" id="A0AA36EEJ4"/>
<gene>
    <name evidence="1" type="ORF">LSALG_LOCUS31748</name>
</gene>
<dbReference type="Proteomes" id="UP001177003">
    <property type="component" value="Chromosome 7"/>
</dbReference>
<sequence length="124" mass="14378">MDSWCDGGPFRDRFQELYQLERRKSCTVKERIHDEGQKWDWRSTPTTDEQIRSLHMLSNVIGGFCPTAGADTWKCALTVDGNYHVGVIRSKLDNMEPVSNEVIIPWIHEIPIKVSTFVWRENLG</sequence>
<proteinExistence type="predicted"/>
<evidence type="ECO:0008006" key="3">
    <source>
        <dbReference type="Google" id="ProtNLM"/>
    </source>
</evidence>
<evidence type="ECO:0000313" key="1">
    <source>
        <dbReference type="EMBL" id="CAI9292692.1"/>
    </source>
</evidence>
<organism evidence="1 2">
    <name type="scientific">Lactuca saligna</name>
    <name type="common">Willowleaf lettuce</name>
    <dbReference type="NCBI Taxonomy" id="75948"/>
    <lineage>
        <taxon>Eukaryota</taxon>
        <taxon>Viridiplantae</taxon>
        <taxon>Streptophyta</taxon>
        <taxon>Embryophyta</taxon>
        <taxon>Tracheophyta</taxon>
        <taxon>Spermatophyta</taxon>
        <taxon>Magnoliopsida</taxon>
        <taxon>eudicotyledons</taxon>
        <taxon>Gunneridae</taxon>
        <taxon>Pentapetalae</taxon>
        <taxon>asterids</taxon>
        <taxon>campanulids</taxon>
        <taxon>Asterales</taxon>
        <taxon>Asteraceae</taxon>
        <taxon>Cichorioideae</taxon>
        <taxon>Cichorieae</taxon>
        <taxon>Lactucinae</taxon>
        <taxon>Lactuca</taxon>
    </lineage>
</organism>
<accession>A0AA36EEJ4</accession>
<dbReference type="PANTHER" id="PTHR36617">
    <property type="entry name" value="PROTEIN, PUTATIVE-RELATED"/>
    <property type="match status" value="1"/>
</dbReference>
<reference evidence="1" key="1">
    <citation type="submission" date="2023-04" db="EMBL/GenBank/DDBJ databases">
        <authorList>
            <person name="Vijverberg K."/>
            <person name="Xiong W."/>
            <person name="Schranz E."/>
        </authorList>
    </citation>
    <scope>NUCLEOTIDE SEQUENCE</scope>
</reference>
<name>A0AA36EEJ4_LACSI</name>